<comment type="caution">
    <text evidence="2">The sequence shown here is derived from an EMBL/GenBank/DDBJ whole genome shotgun (WGS) entry which is preliminary data.</text>
</comment>
<dbReference type="InterPro" id="IPR003673">
    <property type="entry name" value="CoA-Trfase_fam_III"/>
</dbReference>
<gene>
    <name evidence="2" type="ORF">ACFOMD_03455</name>
</gene>
<dbReference type="Proteomes" id="UP001595615">
    <property type="component" value="Unassembled WGS sequence"/>
</dbReference>
<name>A0ABV7X6H5_9SPHN</name>
<evidence type="ECO:0000256" key="1">
    <source>
        <dbReference type="ARBA" id="ARBA00022679"/>
    </source>
</evidence>
<organism evidence="2 3">
    <name type="scientific">Sphingoaurantiacus capsulatus</name>
    <dbReference type="NCBI Taxonomy" id="1771310"/>
    <lineage>
        <taxon>Bacteria</taxon>
        <taxon>Pseudomonadati</taxon>
        <taxon>Pseudomonadota</taxon>
        <taxon>Alphaproteobacteria</taxon>
        <taxon>Sphingomonadales</taxon>
        <taxon>Sphingosinicellaceae</taxon>
        <taxon>Sphingoaurantiacus</taxon>
    </lineage>
</organism>
<dbReference type="Pfam" id="PF02515">
    <property type="entry name" value="CoA_transf_3"/>
    <property type="match status" value="1"/>
</dbReference>
<dbReference type="Gene3D" id="3.30.1540.10">
    <property type="entry name" value="formyl-coa transferase, domain 3"/>
    <property type="match status" value="1"/>
</dbReference>
<dbReference type="GO" id="GO:0016740">
    <property type="term" value="F:transferase activity"/>
    <property type="evidence" value="ECO:0007669"/>
    <property type="project" value="UniProtKB-KW"/>
</dbReference>
<sequence length="405" mass="42766">MAGPLHGLKVLDLSRVLAGPWAAQILADLGADVIKVERPGAGDDTRLWGPPFVTDADGTPGDAAYFLAANRNKRSLAVDLASADGQAVIRRLAAQADVVLENFKQGDLARYGLDYATLSAEHPKLIYCSITGFGQDGPHKHRPGYDFMIQGMAGFMSLTGEAGGEPLRAGVAVADLTTGMYSAIAILAALRHRDASGEGQHVDMALFDVTFGWLANQAQNYLVGGKAPGRVGNTHPNLVPYQVFPTATKPVIVAVGNDRQFAAFAAVLGHPEWAADSRFKLNRDRIANRDMLVALIIEALATQSADHWLAAIEAVGVPVGPVNDLAQAFADPQVAARGLLVEVAHPVAGRIPTVAQPMKFSKTAPEYRSAPPLIGQHSRAVLADAGFTEDEIVALESSGVVSQHP</sequence>
<dbReference type="InterPro" id="IPR050483">
    <property type="entry name" value="CoA-transferase_III_domain"/>
</dbReference>
<dbReference type="EMBL" id="JBHRXV010000003">
    <property type="protein sequence ID" value="MFC3711612.1"/>
    <property type="molecule type" value="Genomic_DNA"/>
</dbReference>
<dbReference type="SUPFAM" id="SSF89796">
    <property type="entry name" value="CoA-transferase family III (CaiB/BaiF)"/>
    <property type="match status" value="1"/>
</dbReference>
<dbReference type="Gene3D" id="3.40.50.10540">
    <property type="entry name" value="Crotonobetainyl-coa:carnitine coa-transferase, domain 1"/>
    <property type="match status" value="1"/>
</dbReference>
<evidence type="ECO:0000313" key="3">
    <source>
        <dbReference type="Proteomes" id="UP001595615"/>
    </source>
</evidence>
<protein>
    <submittedName>
        <fullName evidence="2">CaiB/BaiF CoA transferase family protein</fullName>
    </submittedName>
</protein>
<keyword evidence="3" id="KW-1185">Reference proteome</keyword>
<dbReference type="RefSeq" id="WP_380856903.1">
    <property type="nucleotide sequence ID" value="NZ_JBHRXV010000003.1"/>
</dbReference>
<dbReference type="PANTHER" id="PTHR48207:SF3">
    <property type="entry name" value="SUCCINATE--HYDROXYMETHYLGLUTARATE COA-TRANSFERASE"/>
    <property type="match status" value="1"/>
</dbReference>
<dbReference type="InterPro" id="IPR023606">
    <property type="entry name" value="CoA-Trfase_III_dom_1_sf"/>
</dbReference>
<dbReference type="InterPro" id="IPR044855">
    <property type="entry name" value="CoA-Trfase_III_dom3_sf"/>
</dbReference>
<evidence type="ECO:0000313" key="2">
    <source>
        <dbReference type="EMBL" id="MFC3711612.1"/>
    </source>
</evidence>
<proteinExistence type="predicted"/>
<reference evidence="3" key="1">
    <citation type="journal article" date="2019" name="Int. J. Syst. Evol. Microbiol.">
        <title>The Global Catalogue of Microorganisms (GCM) 10K type strain sequencing project: providing services to taxonomists for standard genome sequencing and annotation.</title>
        <authorList>
            <consortium name="The Broad Institute Genomics Platform"/>
            <consortium name="The Broad Institute Genome Sequencing Center for Infectious Disease"/>
            <person name="Wu L."/>
            <person name="Ma J."/>
        </authorList>
    </citation>
    <scope>NUCLEOTIDE SEQUENCE [LARGE SCALE GENOMIC DNA]</scope>
    <source>
        <strain evidence="3">KCTC 42644</strain>
    </source>
</reference>
<accession>A0ABV7X6H5</accession>
<keyword evidence="1 2" id="KW-0808">Transferase</keyword>
<dbReference type="PANTHER" id="PTHR48207">
    <property type="entry name" value="SUCCINATE--HYDROXYMETHYLGLUTARATE COA-TRANSFERASE"/>
    <property type="match status" value="1"/>
</dbReference>